<evidence type="ECO:0000259" key="2">
    <source>
        <dbReference type="SMART" id="SM00306"/>
    </source>
</evidence>
<dbReference type="CDD" id="cd00081">
    <property type="entry name" value="Hint"/>
    <property type="match status" value="1"/>
</dbReference>
<dbReference type="SMART" id="SM00306">
    <property type="entry name" value="HintN"/>
    <property type="match status" value="1"/>
</dbReference>
<feature type="signal peptide" evidence="1">
    <location>
        <begin position="1"/>
        <end position="22"/>
    </location>
</feature>
<dbReference type="InterPro" id="IPR006141">
    <property type="entry name" value="Intein_N"/>
</dbReference>
<keyword evidence="4" id="KW-1185">Reference proteome</keyword>
<reference evidence="3 4" key="1">
    <citation type="submission" date="2021-03" db="EMBL/GenBank/DDBJ databases">
        <title>Complete Genome of Pseudoalteromonas viridis Strain BBR56, a new biocontrol bacterial candidate.</title>
        <authorList>
            <person name="Handayani D.P."/>
            <person name="Isnansetyo A."/>
            <person name="Istiqomah I."/>
            <person name="Jumina J."/>
        </authorList>
    </citation>
    <scope>NUCLEOTIDE SEQUENCE [LARGE SCALE GENOMIC DNA]</scope>
    <source>
        <strain evidence="3 4">BBR56</strain>
    </source>
</reference>
<feature type="chain" id="PRO_5045580684" description="Hint domain-containing protein" evidence="1">
    <location>
        <begin position="23"/>
        <end position="678"/>
    </location>
</feature>
<evidence type="ECO:0000313" key="4">
    <source>
        <dbReference type="Proteomes" id="UP000665025"/>
    </source>
</evidence>
<dbReference type="PROSITE" id="PS50817">
    <property type="entry name" value="INTEIN_N_TER"/>
    <property type="match status" value="1"/>
</dbReference>
<keyword evidence="1" id="KW-0732">Signal</keyword>
<sequence>MKPTLLATLVAATLAFGAQASAAITLDKAQAVKSVKQDQYGVEYLDANDPKVQAELAALYRDAGWTEQNSPQLYRVLRAEQKASPKLMAPMVQTITTENAEIQLESMFMHLGFEVVDTGTSKVFRAALLNSEPVATQATTLTLKLVNEQGQQLARRSTVRFIGDDPNNLNRKTSFSETPAELAYDLISRSKKVMAEGLAFVVKADGSRVIKRLKVQYNRSAVMGMLARELGKPYVRVPTAQNVMSPRKDKLAIHIEDVRRANTGMGINSLRTGGFEYIVEHPKDTRKADADDRNMAGKDGKIMVCLNRDYGDCDYPMVQAGGDYNNIPHVTIPFKGSVTLNTYISDLFFPESAIAQNNAVAPTDILIQSKESFANRLSENVDNTRDAIRRFFTIDYKMVNFLPTTTLSWDIPREHAVFAKPGIFERRKDAYWILNLGLVVNELGSPEDAAELGITPEEYAEWNALGNYIVASRDANKDGIHGAVYSEDPLQFSYSCLAKGSLILLPNGQTQAIETLNIGDLVQGASEFDTKHQETLRVADISVGVEHLPMIKLTTSDGEVLMLTESHPVVLANGEPEWALNVKKGDEIQTHDGLATIAQYEKVDYRDKVYNLKLERAEGATAKGESFVMFANGISVGDLAMQAENEFDTYKETVDDVLNRIPSEWHTDYLNSLEIDKK</sequence>
<dbReference type="Proteomes" id="UP000665025">
    <property type="component" value="Chromosome 1"/>
</dbReference>
<gene>
    <name evidence="3" type="ORF">J5X90_18630</name>
</gene>
<dbReference type="SUPFAM" id="SSF51294">
    <property type="entry name" value="Hedgehog/intein (Hint) domain"/>
    <property type="match status" value="1"/>
</dbReference>
<dbReference type="Gene3D" id="2.170.16.10">
    <property type="entry name" value="Hedgehog/Intein (Hint) domain"/>
    <property type="match status" value="1"/>
</dbReference>
<evidence type="ECO:0000313" key="3">
    <source>
        <dbReference type="EMBL" id="QTL35499.1"/>
    </source>
</evidence>
<dbReference type="RefSeq" id="WP_209052368.1">
    <property type="nucleotide sequence ID" value="NZ_CP072425.1"/>
</dbReference>
<proteinExistence type="predicted"/>
<dbReference type="InterPro" id="IPR036844">
    <property type="entry name" value="Hint_dom_sf"/>
</dbReference>
<name>A0ABX7V3S1_9GAMM</name>
<feature type="domain" description="Hint" evidence="2">
    <location>
        <begin position="494"/>
        <end position="598"/>
    </location>
</feature>
<organism evidence="3 4">
    <name type="scientific">Pseudoalteromonas viridis</name>
    <dbReference type="NCBI Taxonomy" id="339617"/>
    <lineage>
        <taxon>Bacteria</taxon>
        <taxon>Pseudomonadati</taxon>
        <taxon>Pseudomonadota</taxon>
        <taxon>Gammaproteobacteria</taxon>
        <taxon>Alteromonadales</taxon>
        <taxon>Pseudoalteromonadaceae</taxon>
        <taxon>Pseudoalteromonas</taxon>
    </lineage>
</organism>
<protein>
    <recommendedName>
        <fullName evidence="2">Hint domain-containing protein</fullName>
    </recommendedName>
</protein>
<dbReference type="InterPro" id="IPR003587">
    <property type="entry name" value="Hint_dom_N"/>
</dbReference>
<accession>A0ABX7V3S1</accession>
<evidence type="ECO:0000256" key="1">
    <source>
        <dbReference type="SAM" id="SignalP"/>
    </source>
</evidence>
<dbReference type="EMBL" id="CP072425">
    <property type="protein sequence ID" value="QTL35499.1"/>
    <property type="molecule type" value="Genomic_DNA"/>
</dbReference>